<gene>
    <name evidence="2" type="ORF">K8U61_19735</name>
</gene>
<sequence>MPQRPSYYPAVLAGTVAIYFVLVGVFFHQRTTSTPARDAVGELMWVLAGAAALIAVVHVVRTHDVRSYDPAAAARQATKGYDTDA</sequence>
<dbReference type="RefSeq" id="WP_224124778.1">
    <property type="nucleotide sequence ID" value="NZ_JAIQZJ010000014.1"/>
</dbReference>
<feature type="transmembrane region" description="Helical" evidence="1">
    <location>
        <begin position="39"/>
        <end position="60"/>
    </location>
</feature>
<keyword evidence="1" id="KW-1133">Transmembrane helix</keyword>
<keyword evidence="1" id="KW-0812">Transmembrane</keyword>
<name>A0ABS7UHE0_9ACTN</name>
<protein>
    <submittedName>
        <fullName evidence="2">Uncharacterized protein</fullName>
    </submittedName>
</protein>
<proteinExistence type="predicted"/>
<accession>A0ABS7UHE0</accession>
<dbReference type="Proteomes" id="UP000780875">
    <property type="component" value="Unassembled WGS sequence"/>
</dbReference>
<keyword evidence="1" id="KW-0472">Membrane</keyword>
<evidence type="ECO:0000313" key="3">
    <source>
        <dbReference type="Proteomes" id="UP000780875"/>
    </source>
</evidence>
<organism evidence="2 3">
    <name type="scientific">Nocardioides mangrovi</name>
    <dbReference type="NCBI Taxonomy" id="2874580"/>
    <lineage>
        <taxon>Bacteria</taxon>
        <taxon>Bacillati</taxon>
        <taxon>Actinomycetota</taxon>
        <taxon>Actinomycetes</taxon>
        <taxon>Propionibacteriales</taxon>
        <taxon>Nocardioidaceae</taxon>
        <taxon>Nocardioides</taxon>
    </lineage>
</organism>
<feature type="transmembrane region" description="Helical" evidence="1">
    <location>
        <begin position="6"/>
        <end position="27"/>
    </location>
</feature>
<keyword evidence="3" id="KW-1185">Reference proteome</keyword>
<reference evidence="2 3" key="1">
    <citation type="submission" date="2021-09" db="EMBL/GenBank/DDBJ databases">
        <title>Whole genome sequence of Nocardioides sp. GBK3QG-3.</title>
        <authorList>
            <person name="Tuo L."/>
        </authorList>
    </citation>
    <scope>NUCLEOTIDE SEQUENCE [LARGE SCALE GENOMIC DNA]</scope>
    <source>
        <strain evidence="2 3">GBK3QG-3</strain>
    </source>
</reference>
<evidence type="ECO:0000313" key="2">
    <source>
        <dbReference type="EMBL" id="MBZ5740416.1"/>
    </source>
</evidence>
<dbReference type="EMBL" id="JAIQZJ010000014">
    <property type="protein sequence ID" value="MBZ5740416.1"/>
    <property type="molecule type" value="Genomic_DNA"/>
</dbReference>
<evidence type="ECO:0000256" key="1">
    <source>
        <dbReference type="SAM" id="Phobius"/>
    </source>
</evidence>
<comment type="caution">
    <text evidence="2">The sequence shown here is derived from an EMBL/GenBank/DDBJ whole genome shotgun (WGS) entry which is preliminary data.</text>
</comment>